<name>A0ABT6YWE0_9BACT</name>
<dbReference type="Proteomes" id="UP001225761">
    <property type="component" value="Unassembled WGS sequence"/>
</dbReference>
<sequence length="319" mass="35962">MNEAIAEIAEQKLRCNPLKDIVLWGTAEVTHTTLVERGSVESRASERVQIGDCYLTPHYCSDGKLVGYSVSLYSKDNRFNRIIYQVGSDYVQKGYFKSNYSRLMGAAMLYYGSGDPSESVKRMAAGVATNNWTLAWDGLKEEWKNCITDPVCAATLLISTANGAVSVLDAGFEITRIRNLRKTDMAKRIEELGKDLDKGKTSLSEGQAGAEIEEMYGYFERYKSTSEKKGDWVSISGKYKGKTFDEFGGEFGENAIRQFALKSKEKKLFFQAIDKHFTKADYVVLNLTEMKRLHPTLYEETLDYILKTFGDSKLVNITK</sequence>
<organism evidence="1 2">
    <name type="scientific">Flectobacillus rivi</name>
    <dbReference type="NCBI Taxonomy" id="2984209"/>
    <lineage>
        <taxon>Bacteria</taxon>
        <taxon>Pseudomonadati</taxon>
        <taxon>Bacteroidota</taxon>
        <taxon>Cytophagia</taxon>
        <taxon>Cytophagales</taxon>
        <taxon>Flectobacillaceae</taxon>
        <taxon>Flectobacillus</taxon>
    </lineage>
</organism>
<proteinExistence type="predicted"/>
<comment type="caution">
    <text evidence="1">The sequence shown here is derived from an EMBL/GenBank/DDBJ whole genome shotgun (WGS) entry which is preliminary data.</text>
</comment>
<evidence type="ECO:0000313" key="1">
    <source>
        <dbReference type="EMBL" id="MDI9873201.1"/>
    </source>
</evidence>
<dbReference type="RefSeq" id="WP_283380397.1">
    <property type="nucleotide sequence ID" value="NZ_JASHIE010000001.1"/>
</dbReference>
<evidence type="ECO:0000313" key="2">
    <source>
        <dbReference type="Proteomes" id="UP001225761"/>
    </source>
</evidence>
<dbReference type="CDD" id="cd20726">
    <property type="entry name" value="CDI_toxin_BpE479_tRNase-like"/>
    <property type="match status" value="1"/>
</dbReference>
<dbReference type="EMBL" id="JASHIE010000001">
    <property type="protein sequence ID" value="MDI9873201.1"/>
    <property type="molecule type" value="Genomic_DNA"/>
</dbReference>
<accession>A0ABT6YWE0</accession>
<reference evidence="1 2" key="1">
    <citation type="submission" date="2023-05" db="EMBL/GenBank/DDBJ databases">
        <title>Novel species of genus Flectobacillus isolated from stream in China.</title>
        <authorList>
            <person name="Lu H."/>
        </authorList>
    </citation>
    <scope>NUCLEOTIDE SEQUENCE [LARGE SCALE GENOMIC DNA]</scope>
    <source>
        <strain evidence="1 2">LFS242W</strain>
    </source>
</reference>
<keyword evidence="2" id="KW-1185">Reference proteome</keyword>
<protein>
    <submittedName>
        <fullName evidence="1">Uncharacterized protein</fullName>
    </submittedName>
</protein>
<gene>
    <name evidence="1" type="ORF">QM481_01595</name>
</gene>